<reference evidence="1" key="1">
    <citation type="submission" date="2020-01" db="EMBL/GenBank/DDBJ databases">
        <authorList>
            <person name="Meier V. D."/>
            <person name="Meier V D."/>
        </authorList>
    </citation>
    <scope>NUCLEOTIDE SEQUENCE</scope>
    <source>
        <strain evidence="1">HLG_WM_MAG_01</strain>
    </source>
</reference>
<organism evidence="1">
    <name type="scientific">uncultured Sulfurovum sp</name>
    <dbReference type="NCBI Taxonomy" id="269237"/>
    <lineage>
        <taxon>Bacteria</taxon>
        <taxon>Pseudomonadati</taxon>
        <taxon>Campylobacterota</taxon>
        <taxon>Epsilonproteobacteria</taxon>
        <taxon>Campylobacterales</taxon>
        <taxon>Sulfurovaceae</taxon>
        <taxon>Sulfurovum</taxon>
        <taxon>environmental samples</taxon>
    </lineage>
</organism>
<accession>A0A6S6SJV9</accession>
<dbReference type="AlphaFoldDB" id="A0A6S6SJV9"/>
<gene>
    <name evidence="1" type="ORF">HELGO_WM3316</name>
</gene>
<evidence type="ECO:0000313" key="1">
    <source>
        <dbReference type="EMBL" id="CAA6807618.1"/>
    </source>
</evidence>
<name>A0A6S6SJV9_9BACT</name>
<proteinExistence type="predicted"/>
<sequence length="45" mass="5453">MIMKNQNMRDMKFFFALAKFENIRTASEFSEMMLRFLEINSLRTA</sequence>
<dbReference type="EMBL" id="CACVAS010000047">
    <property type="protein sequence ID" value="CAA6807618.1"/>
    <property type="molecule type" value="Genomic_DNA"/>
</dbReference>
<protein>
    <submittedName>
        <fullName evidence="1">Uncharacterized protein</fullName>
    </submittedName>
</protein>